<evidence type="ECO:0000313" key="1">
    <source>
        <dbReference type="EMBL" id="GLZ78743.1"/>
    </source>
</evidence>
<sequence length="64" mass="6556">MGTGFFWAPRGAAGFGIPDGPTGDPAFRVRPSVKGVRDIGAGLRILVVPVGGTTHLLDWVVPAA</sequence>
<keyword evidence="2" id="KW-1185">Reference proteome</keyword>
<dbReference type="AlphaFoldDB" id="A0A9W6WA76"/>
<dbReference type="Proteomes" id="UP001165079">
    <property type="component" value="Unassembled WGS sequence"/>
</dbReference>
<accession>A0A9W6WA76</accession>
<gene>
    <name evidence="1" type="ORF">Afil01_35500</name>
</gene>
<dbReference type="EMBL" id="BSTX01000002">
    <property type="protein sequence ID" value="GLZ78743.1"/>
    <property type="molecule type" value="Genomic_DNA"/>
</dbReference>
<dbReference type="InterPro" id="IPR025363">
    <property type="entry name" value="DUF4267"/>
</dbReference>
<dbReference type="Pfam" id="PF14087">
    <property type="entry name" value="DUF4267"/>
    <property type="match status" value="1"/>
</dbReference>
<comment type="caution">
    <text evidence="1">The sequence shown here is derived from an EMBL/GenBank/DDBJ whole genome shotgun (WGS) entry which is preliminary data.</text>
</comment>
<name>A0A9W6WA76_9ACTN</name>
<proteinExistence type="predicted"/>
<evidence type="ECO:0000313" key="2">
    <source>
        <dbReference type="Proteomes" id="UP001165079"/>
    </source>
</evidence>
<protein>
    <submittedName>
        <fullName evidence="1">Uncharacterized protein</fullName>
    </submittedName>
</protein>
<reference evidence="1" key="1">
    <citation type="submission" date="2023-03" db="EMBL/GenBank/DDBJ databases">
        <title>Actinorhabdospora filicis NBRC 111898.</title>
        <authorList>
            <person name="Ichikawa N."/>
            <person name="Sato H."/>
            <person name="Tonouchi N."/>
        </authorList>
    </citation>
    <scope>NUCLEOTIDE SEQUENCE</scope>
    <source>
        <strain evidence="1">NBRC 111898</strain>
    </source>
</reference>
<organism evidence="1 2">
    <name type="scientific">Actinorhabdospora filicis</name>
    <dbReference type="NCBI Taxonomy" id="1785913"/>
    <lineage>
        <taxon>Bacteria</taxon>
        <taxon>Bacillati</taxon>
        <taxon>Actinomycetota</taxon>
        <taxon>Actinomycetes</taxon>
        <taxon>Micromonosporales</taxon>
        <taxon>Micromonosporaceae</taxon>
        <taxon>Actinorhabdospora</taxon>
    </lineage>
</organism>